<reference evidence="1 2" key="1">
    <citation type="journal article" date="2016" name="Front. Microbiol.">
        <title>Genomic Resource of Rice Seed Associated Bacteria.</title>
        <authorList>
            <person name="Midha S."/>
            <person name="Bansal K."/>
            <person name="Sharma S."/>
            <person name="Kumar N."/>
            <person name="Patil P.P."/>
            <person name="Chaudhry V."/>
            <person name="Patil P.B."/>
        </authorList>
    </citation>
    <scope>NUCLEOTIDE SEQUENCE [LARGE SCALE GENOMIC DNA]</scope>
    <source>
        <strain evidence="1 2">NS96</strain>
    </source>
</reference>
<evidence type="ECO:0000313" key="2">
    <source>
        <dbReference type="Proteomes" id="UP000071644"/>
    </source>
</evidence>
<sequence length="496" mass="54663">MAPEAVCTMFTNVLWINTLWLTDANNDFLIESFVKTRPPALMGREGAEALLRKFSKIEILSYGDVSNKLILHSSQEFLIFTKRLSNLGAEQILRLTEINGPWVRFSVTLPMRECYLRYQAQGQSMLSFEWTGGADYGSYDTNDSTVETAAPPEYIEYYDQRKKIDIAIMPRPESAKLQNLYIYMIPDENRRVRHFGFLERPIAYESLVSGVQQPIAPAADAALFGYFPKENFPEVGAGRAPVDSAFISDLVTPPGSTELVGLMDAGGSLFGYRRVYKKSLKPAESATPAATYKISPYSQVFHAGDAKERLGFVSLQMPGVNWSVTGDAGGTLVKEGNDHFYVPALKPPGVVFSAPGETLIPAATRASFPRVPARTDVLTAAGDGMRESVSFVTTFVYPTHFIRFTLAGNALQLNCWYFNLDMEETAVPAEDVEWHILAGNGVVSAQGVFTPASTAPSGVTVVMALDTRNVVEWRFAVTIIPLPLLSVYDALRLQQA</sequence>
<name>A0AAJ0PGD2_9PSED</name>
<dbReference type="Proteomes" id="UP000071644">
    <property type="component" value="Unassembled WGS sequence"/>
</dbReference>
<protein>
    <submittedName>
        <fullName evidence="1">Uncharacterized protein</fullName>
    </submittedName>
</protein>
<evidence type="ECO:0000313" key="1">
    <source>
        <dbReference type="EMBL" id="KTT19343.1"/>
    </source>
</evidence>
<gene>
    <name evidence="1" type="ORF">NS96R_04925</name>
</gene>
<dbReference type="AlphaFoldDB" id="A0AAJ0PGD2"/>
<accession>A0AAJ0PGD2</accession>
<proteinExistence type="predicted"/>
<dbReference type="EMBL" id="LDSN01000010">
    <property type="protein sequence ID" value="KTT19343.1"/>
    <property type="molecule type" value="Genomic_DNA"/>
</dbReference>
<organism evidence="1 2">
    <name type="scientific">Pseudomonas parafulva</name>
    <dbReference type="NCBI Taxonomy" id="157782"/>
    <lineage>
        <taxon>Bacteria</taxon>
        <taxon>Pseudomonadati</taxon>
        <taxon>Pseudomonadota</taxon>
        <taxon>Gammaproteobacteria</taxon>
        <taxon>Pseudomonadales</taxon>
        <taxon>Pseudomonadaceae</taxon>
        <taxon>Pseudomonas</taxon>
    </lineage>
</organism>
<comment type="caution">
    <text evidence="1">The sequence shown here is derived from an EMBL/GenBank/DDBJ whole genome shotgun (WGS) entry which is preliminary data.</text>
</comment>